<keyword evidence="3" id="KW-1185">Reference proteome</keyword>
<dbReference type="Gene3D" id="3.80.10.10">
    <property type="entry name" value="Ribonuclease Inhibitor"/>
    <property type="match status" value="1"/>
</dbReference>
<sequence length="91" mass="9299">MEGGPLVDVHAYDAADLVQRLSSKAESVSFDVGANGVGDAGAETLAAALRDANCKLHTLDIRGNRISVAGAEALAAALRDANCKLHTLNIA</sequence>
<protein>
    <submittedName>
        <fullName evidence="2">Uncharacterized protein</fullName>
    </submittedName>
</protein>
<dbReference type="AlphaFoldDB" id="A0AAE0FIE0"/>
<name>A0AAE0FIE0_9CHLO</name>
<gene>
    <name evidence="2" type="ORF">CYMTET_30839</name>
</gene>
<proteinExistence type="predicted"/>
<feature type="non-terminal residue" evidence="2">
    <location>
        <position position="91"/>
    </location>
</feature>
<comment type="caution">
    <text evidence="2">The sequence shown here is derived from an EMBL/GenBank/DDBJ whole genome shotgun (WGS) entry which is preliminary data.</text>
</comment>
<organism evidence="2 3">
    <name type="scientific">Cymbomonas tetramitiformis</name>
    <dbReference type="NCBI Taxonomy" id="36881"/>
    <lineage>
        <taxon>Eukaryota</taxon>
        <taxon>Viridiplantae</taxon>
        <taxon>Chlorophyta</taxon>
        <taxon>Pyramimonadophyceae</taxon>
        <taxon>Pyramimonadales</taxon>
        <taxon>Pyramimonadaceae</taxon>
        <taxon>Cymbomonas</taxon>
    </lineage>
</organism>
<dbReference type="Proteomes" id="UP001190700">
    <property type="component" value="Unassembled WGS sequence"/>
</dbReference>
<accession>A0AAE0FIE0</accession>
<evidence type="ECO:0000313" key="2">
    <source>
        <dbReference type="EMBL" id="KAK3260189.1"/>
    </source>
</evidence>
<dbReference type="InterPro" id="IPR032675">
    <property type="entry name" value="LRR_dom_sf"/>
</dbReference>
<dbReference type="Pfam" id="PF13516">
    <property type="entry name" value="LRR_6"/>
    <property type="match status" value="2"/>
</dbReference>
<dbReference type="InterPro" id="IPR001611">
    <property type="entry name" value="Leu-rich_rpt"/>
</dbReference>
<dbReference type="GO" id="GO:0005930">
    <property type="term" value="C:axoneme"/>
    <property type="evidence" value="ECO:0007669"/>
    <property type="project" value="UniProtKB-SubCell"/>
</dbReference>
<evidence type="ECO:0000256" key="1">
    <source>
        <dbReference type="ARBA" id="ARBA00004430"/>
    </source>
</evidence>
<dbReference type="EMBL" id="LGRX02018041">
    <property type="protein sequence ID" value="KAK3260189.1"/>
    <property type="molecule type" value="Genomic_DNA"/>
</dbReference>
<dbReference type="SUPFAM" id="SSF52047">
    <property type="entry name" value="RNI-like"/>
    <property type="match status" value="1"/>
</dbReference>
<reference evidence="2 3" key="1">
    <citation type="journal article" date="2015" name="Genome Biol. Evol.">
        <title>Comparative Genomics of a Bacterivorous Green Alga Reveals Evolutionary Causalities and Consequences of Phago-Mixotrophic Mode of Nutrition.</title>
        <authorList>
            <person name="Burns J.A."/>
            <person name="Paasch A."/>
            <person name="Narechania A."/>
            <person name="Kim E."/>
        </authorList>
    </citation>
    <scope>NUCLEOTIDE SEQUENCE [LARGE SCALE GENOMIC DNA]</scope>
    <source>
        <strain evidence="2 3">PLY_AMNH</strain>
    </source>
</reference>
<dbReference type="SMART" id="SM00368">
    <property type="entry name" value="LRR_RI"/>
    <property type="match status" value="2"/>
</dbReference>
<comment type="subcellular location">
    <subcellularLocation>
        <location evidence="1">Cytoplasm</location>
        <location evidence="1">Cytoskeleton</location>
        <location evidence="1">Cilium axoneme</location>
    </subcellularLocation>
</comment>
<evidence type="ECO:0000313" key="3">
    <source>
        <dbReference type="Proteomes" id="UP001190700"/>
    </source>
</evidence>